<gene>
    <name evidence="2" type="ORF">MRAB57_3836</name>
</gene>
<dbReference type="STRING" id="1841860.GCA_900157375_03839"/>
<feature type="non-terminal residue" evidence="2">
    <location>
        <position position="1"/>
    </location>
</feature>
<name>A0A2U3NWV6_9MYCO</name>
<dbReference type="AlphaFoldDB" id="A0A2U3NWV6"/>
<keyword evidence="3" id="KW-1185">Reference proteome</keyword>
<organism evidence="2 3">
    <name type="scientific">Mycobacterium rhizamassiliense</name>
    <dbReference type="NCBI Taxonomy" id="1841860"/>
    <lineage>
        <taxon>Bacteria</taxon>
        <taxon>Bacillati</taxon>
        <taxon>Actinomycetota</taxon>
        <taxon>Actinomycetes</taxon>
        <taxon>Mycobacteriales</taxon>
        <taxon>Mycobacteriaceae</taxon>
        <taxon>Mycobacterium</taxon>
    </lineage>
</organism>
<evidence type="ECO:0000313" key="2">
    <source>
        <dbReference type="EMBL" id="SPM35999.1"/>
    </source>
</evidence>
<evidence type="ECO:0000256" key="1">
    <source>
        <dbReference type="SAM" id="MobiDB-lite"/>
    </source>
</evidence>
<accession>A0A2U3NWV6</accession>
<dbReference type="EMBL" id="FUFA01000005">
    <property type="protein sequence ID" value="SPM35999.1"/>
    <property type="molecule type" value="Genomic_DNA"/>
</dbReference>
<dbReference type="Proteomes" id="UP000240988">
    <property type="component" value="Unassembled WGS sequence"/>
</dbReference>
<sequence>VAQAFEWTDTQGASTGCPVHGGSFAEQPPAQDRVDWAGLPINLDFAFSREQRDKVYAQHLMRRAQFSRRPHDGMPRCSCDGSTDLL</sequence>
<proteinExistence type="predicted"/>
<feature type="region of interest" description="Disordered" evidence="1">
    <location>
        <begin position="1"/>
        <end position="25"/>
    </location>
</feature>
<reference evidence="2 3" key="1">
    <citation type="submission" date="2017-01" db="EMBL/GenBank/DDBJ databases">
        <authorList>
            <consortium name="Urmite Genomes"/>
        </authorList>
    </citation>
    <scope>NUCLEOTIDE SEQUENCE [LARGE SCALE GENOMIC DNA]</scope>
    <source>
        <strain evidence="2 3">AB57</strain>
    </source>
</reference>
<feature type="region of interest" description="Disordered" evidence="1">
    <location>
        <begin position="67"/>
        <end position="86"/>
    </location>
</feature>
<evidence type="ECO:0000313" key="3">
    <source>
        <dbReference type="Proteomes" id="UP000240988"/>
    </source>
</evidence>
<protein>
    <submittedName>
        <fullName evidence="2">Uncharacterized protein</fullName>
    </submittedName>
</protein>